<accession>A0ABD6EE34</accession>
<name>A0ABD6EE34_9BILA</name>
<sequence length="101" mass="11367">MAVTRWDKFTAVSLGSMLEWTVIQKNWLDRRLSGERMTVSYVGSFVAKDAKVDHPKCKILPSYKGVACSVKACKRGVMFAEGSMQHPPVMGNRSRRASFVR</sequence>
<evidence type="ECO:0000313" key="1">
    <source>
        <dbReference type="EMBL" id="MFH4978275.1"/>
    </source>
</evidence>
<proteinExistence type="predicted"/>
<organism evidence="1 2">
    <name type="scientific">Gnathostoma spinigerum</name>
    <dbReference type="NCBI Taxonomy" id="75299"/>
    <lineage>
        <taxon>Eukaryota</taxon>
        <taxon>Metazoa</taxon>
        <taxon>Ecdysozoa</taxon>
        <taxon>Nematoda</taxon>
        <taxon>Chromadorea</taxon>
        <taxon>Rhabditida</taxon>
        <taxon>Spirurina</taxon>
        <taxon>Gnathostomatomorpha</taxon>
        <taxon>Gnathostomatoidea</taxon>
        <taxon>Gnathostomatidae</taxon>
        <taxon>Gnathostoma</taxon>
    </lineage>
</organism>
<evidence type="ECO:0000313" key="2">
    <source>
        <dbReference type="Proteomes" id="UP001608902"/>
    </source>
</evidence>
<dbReference type="AlphaFoldDB" id="A0ABD6EE34"/>
<protein>
    <submittedName>
        <fullName evidence="1">Uncharacterized protein</fullName>
    </submittedName>
</protein>
<comment type="caution">
    <text evidence="1">The sequence shown here is derived from an EMBL/GenBank/DDBJ whole genome shotgun (WGS) entry which is preliminary data.</text>
</comment>
<dbReference type="EMBL" id="JBGFUD010003039">
    <property type="protein sequence ID" value="MFH4978275.1"/>
    <property type="molecule type" value="Genomic_DNA"/>
</dbReference>
<dbReference type="Proteomes" id="UP001608902">
    <property type="component" value="Unassembled WGS sequence"/>
</dbReference>
<reference evidence="1 2" key="1">
    <citation type="submission" date="2024-08" db="EMBL/GenBank/DDBJ databases">
        <title>Gnathostoma spinigerum genome.</title>
        <authorList>
            <person name="Gonzalez-Bertolin B."/>
            <person name="Monzon S."/>
            <person name="Zaballos A."/>
            <person name="Jimenez P."/>
            <person name="Dekumyoy P."/>
            <person name="Varona S."/>
            <person name="Cuesta I."/>
            <person name="Sumanam S."/>
            <person name="Adisakwattana P."/>
            <person name="Gasser R.B."/>
            <person name="Hernandez-Gonzalez A."/>
            <person name="Young N.D."/>
            <person name="Perteguer M.J."/>
        </authorList>
    </citation>
    <scope>NUCLEOTIDE SEQUENCE [LARGE SCALE GENOMIC DNA]</scope>
    <source>
        <strain evidence="1">AL3</strain>
        <tissue evidence="1">Liver</tissue>
    </source>
</reference>
<gene>
    <name evidence="1" type="ORF">AB6A40_004984</name>
</gene>
<keyword evidence="2" id="KW-1185">Reference proteome</keyword>